<dbReference type="Gene3D" id="3.30.530.20">
    <property type="match status" value="1"/>
</dbReference>
<dbReference type="Proteomes" id="UP000189777">
    <property type="component" value="Unassembled WGS sequence"/>
</dbReference>
<gene>
    <name evidence="1" type="ORF">SAMN04324258_3176</name>
</gene>
<proteinExistence type="predicted"/>
<dbReference type="AlphaFoldDB" id="A0A1T5LA47"/>
<dbReference type="RefSeq" id="WP_079575410.1">
    <property type="nucleotide sequence ID" value="NZ_FUZQ01000005.1"/>
</dbReference>
<accession>A0A1T5LA47</accession>
<dbReference type="STRING" id="526729.SAMN04324258_3176"/>
<dbReference type="EMBL" id="FUZQ01000005">
    <property type="protein sequence ID" value="SKC72539.1"/>
    <property type="molecule type" value="Genomic_DNA"/>
</dbReference>
<protein>
    <submittedName>
        <fullName evidence="1">Polyketide cyclase / dehydrase and lipid transport</fullName>
    </submittedName>
</protein>
<dbReference type="SUPFAM" id="SSF55961">
    <property type="entry name" value="Bet v1-like"/>
    <property type="match status" value="1"/>
</dbReference>
<evidence type="ECO:0000313" key="1">
    <source>
        <dbReference type="EMBL" id="SKC72539.1"/>
    </source>
</evidence>
<evidence type="ECO:0000313" key="2">
    <source>
        <dbReference type="Proteomes" id="UP000189777"/>
    </source>
</evidence>
<dbReference type="OrthoDB" id="191189at2"/>
<sequence>MATVVREIVVDASPESVWAIVGDFESGPMRMSGGALTGSRMVRPDVRELTFADGTTARERLVGRDEGARRLAYAWIGDEVRHDNTSMQVFALDDGRSRLVWTHDTLPDELTDWLAATMDRTAPLLRRHLAAG</sequence>
<reference evidence="1 2" key="1">
    <citation type="submission" date="2017-02" db="EMBL/GenBank/DDBJ databases">
        <authorList>
            <person name="Peterson S.W."/>
        </authorList>
    </citation>
    <scope>NUCLEOTIDE SEQUENCE [LARGE SCALE GENOMIC DNA]</scope>
    <source>
        <strain evidence="1 2">DSM 21481</strain>
    </source>
</reference>
<dbReference type="InterPro" id="IPR019587">
    <property type="entry name" value="Polyketide_cyclase/dehydratase"/>
</dbReference>
<dbReference type="InterPro" id="IPR023393">
    <property type="entry name" value="START-like_dom_sf"/>
</dbReference>
<keyword evidence="2" id="KW-1185">Reference proteome</keyword>
<dbReference type="Pfam" id="PF10604">
    <property type="entry name" value="Polyketide_cyc2"/>
    <property type="match status" value="1"/>
</dbReference>
<name>A0A1T5LA47_9MICO</name>
<organism evidence="1 2">
    <name type="scientific">Krasilnikoviella flava</name>
    <dbReference type="NCBI Taxonomy" id="526729"/>
    <lineage>
        <taxon>Bacteria</taxon>
        <taxon>Bacillati</taxon>
        <taxon>Actinomycetota</taxon>
        <taxon>Actinomycetes</taxon>
        <taxon>Micrococcales</taxon>
        <taxon>Promicromonosporaceae</taxon>
        <taxon>Krasilnikoviella</taxon>
    </lineage>
</organism>
<dbReference type="CDD" id="cd07821">
    <property type="entry name" value="PYR_PYL_RCAR_like"/>
    <property type="match status" value="1"/>
</dbReference>